<dbReference type="SUPFAM" id="SSF51735">
    <property type="entry name" value="NAD(P)-binding Rossmann-fold domains"/>
    <property type="match status" value="1"/>
</dbReference>
<dbReference type="PROSITE" id="PS51201">
    <property type="entry name" value="RCK_N"/>
    <property type="match status" value="1"/>
</dbReference>
<evidence type="ECO:0000313" key="5">
    <source>
        <dbReference type="EMBL" id="MBW6395652.1"/>
    </source>
</evidence>
<comment type="subcellular location">
    <subcellularLocation>
        <location evidence="1">Cell membrane</location>
        <topology evidence="1">Multi-pass membrane protein</topology>
    </subcellularLocation>
</comment>
<keyword evidence="6" id="KW-1185">Reference proteome</keyword>
<evidence type="ECO:0000256" key="2">
    <source>
        <dbReference type="SAM" id="Phobius"/>
    </source>
</evidence>
<dbReference type="Pfam" id="PF07885">
    <property type="entry name" value="Ion_trans_2"/>
    <property type="match status" value="1"/>
</dbReference>
<dbReference type="Pfam" id="PF02080">
    <property type="entry name" value="TrkA_C"/>
    <property type="match status" value="1"/>
</dbReference>
<dbReference type="Proteomes" id="UP000724268">
    <property type="component" value="Unassembled WGS sequence"/>
</dbReference>
<dbReference type="InterPro" id="IPR013099">
    <property type="entry name" value="K_chnl_dom"/>
</dbReference>
<sequence length="331" mass="36101">MPRRLLLPLFLVFATVLLGTLGFYLLWKDQGATWLDALYMTFITITTIGYEEVYPLDSTGRILAMLVASVGVGSLFYLFSVIMDTVVSLRLEGTWRQREMNRISNHVIVVGLGRMGRQAALELKASGIPVVALDPSENAHQFAQENHILLFNKDGTEDQSLIEAGILRAKGLIATTSNDATNLLVVLSARTLKPDLFIVARASDESAIPKLLKAGANRAISPYAIGGRRLAHLILSPRVVDFFETVLTGKESFSLEEILIQKGSPLDGLALGELQARGCQASVLAVFRGAEPLPRPPLDFRLLAHDRILALGTTQQLEQLEKLASAVSSEP</sequence>
<dbReference type="InterPro" id="IPR050721">
    <property type="entry name" value="Trk_Ktr_HKT_K-transport"/>
</dbReference>
<proteinExistence type="predicted"/>
<evidence type="ECO:0000259" key="3">
    <source>
        <dbReference type="PROSITE" id="PS51201"/>
    </source>
</evidence>
<dbReference type="GO" id="GO:0034220">
    <property type="term" value="P:monoatomic ion transmembrane transport"/>
    <property type="evidence" value="ECO:0007669"/>
    <property type="project" value="UniProtKB-KW"/>
</dbReference>
<dbReference type="RefSeq" id="WP_219760126.1">
    <property type="nucleotide sequence ID" value="NZ_JAHXRS010000021.1"/>
</dbReference>
<dbReference type="Gene3D" id="1.10.287.70">
    <property type="match status" value="1"/>
</dbReference>
<dbReference type="PANTHER" id="PTHR43833">
    <property type="entry name" value="POTASSIUM CHANNEL PROTEIN 2-RELATED-RELATED"/>
    <property type="match status" value="1"/>
</dbReference>
<dbReference type="PANTHER" id="PTHR43833:SF9">
    <property type="entry name" value="POTASSIUM CHANNEL PROTEIN YUGO-RELATED"/>
    <property type="match status" value="1"/>
</dbReference>
<feature type="domain" description="RCK N-terminal" evidence="3">
    <location>
        <begin position="104"/>
        <end position="221"/>
    </location>
</feature>
<dbReference type="Gene3D" id="3.40.50.720">
    <property type="entry name" value="NAD(P)-binding Rossmann-like Domain"/>
    <property type="match status" value="1"/>
</dbReference>
<dbReference type="InterPro" id="IPR036721">
    <property type="entry name" value="RCK_C_sf"/>
</dbReference>
<dbReference type="EMBL" id="JAHXRS010000021">
    <property type="protein sequence ID" value="MBW6395652.1"/>
    <property type="molecule type" value="Genomic_DNA"/>
</dbReference>
<dbReference type="InterPro" id="IPR003148">
    <property type="entry name" value="RCK_N"/>
</dbReference>
<dbReference type="Pfam" id="PF02254">
    <property type="entry name" value="TrkA_N"/>
    <property type="match status" value="1"/>
</dbReference>
<evidence type="ECO:0000256" key="1">
    <source>
        <dbReference type="ARBA" id="ARBA00004651"/>
    </source>
</evidence>
<dbReference type="SUPFAM" id="SSF116726">
    <property type="entry name" value="TrkA C-terminal domain-like"/>
    <property type="match status" value="1"/>
</dbReference>
<reference evidence="5 6" key="1">
    <citation type="submission" date="2021-07" db="EMBL/GenBank/DDBJ databases">
        <title>Thermus aquaticus gen. n. and sp. n., a nonsporulating extreme thermophile.</title>
        <authorList>
            <person name="Hu C.-J."/>
            <person name="Li W.-J."/>
            <person name="Xian W.-D."/>
        </authorList>
    </citation>
    <scope>NUCLEOTIDE SEQUENCE [LARGE SCALE GENOMIC DNA]</scope>
    <source>
        <strain evidence="5 6">SYSU G05001</strain>
    </source>
</reference>
<comment type="caution">
    <text evidence="5">The sequence shown here is derived from an EMBL/GenBank/DDBJ whole genome shotgun (WGS) entry which is preliminary data.</text>
</comment>
<keyword evidence="5" id="KW-0406">Ion transport</keyword>
<name>A0ABS7A000_9DEIN</name>
<protein>
    <submittedName>
        <fullName evidence="5">Potassium channel protein</fullName>
    </submittedName>
</protein>
<keyword evidence="2" id="KW-0472">Membrane</keyword>
<dbReference type="Gene3D" id="3.30.70.1450">
    <property type="entry name" value="Regulator of K+ conductance, C-terminal domain"/>
    <property type="match status" value="1"/>
</dbReference>
<feature type="domain" description="RCK C-terminal" evidence="4">
    <location>
        <begin position="241"/>
        <end position="326"/>
    </location>
</feature>
<gene>
    <name evidence="5" type="ORF">KZX47_10865</name>
</gene>
<feature type="transmembrane region" description="Helical" evidence="2">
    <location>
        <begin position="32"/>
        <end position="50"/>
    </location>
</feature>
<dbReference type="InterPro" id="IPR036291">
    <property type="entry name" value="NAD(P)-bd_dom_sf"/>
</dbReference>
<feature type="transmembrane region" description="Helical" evidence="2">
    <location>
        <begin position="62"/>
        <end position="83"/>
    </location>
</feature>
<dbReference type="InterPro" id="IPR006037">
    <property type="entry name" value="RCK_C"/>
</dbReference>
<keyword evidence="5" id="KW-0813">Transport</keyword>
<keyword evidence="2" id="KW-0812">Transmembrane</keyword>
<organism evidence="5 6">
    <name type="scientific">Thermus brevis</name>
    <dbReference type="NCBI Taxonomy" id="2862456"/>
    <lineage>
        <taxon>Bacteria</taxon>
        <taxon>Thermotogati</taxon>
        <taxon>Deinococcota</taxon>
        <taxon>Deinococci</taxon>
        <taxon>Thermales</taxon>
        <taxon>Thermaceae</taxon>
        <taxon>Thermus</taxon>
    </lineage>
</organism>
<evidence type="ECO:0000313" key="6">
    <source>
        <dbReference type="Proteomes" id="UP000724268"/>
    </source>
</evidence>
<keyword evidence="5" id="KW-0407">Ion channel</keyword>
<accession>A0ABS7A000</accession>
<keyword evidence="2" id="KW-1133">Transmembrane helix</keyword>
<evidence type="ECO:0000259" key="4">
    <source>
        <dbReference type="PROSITE" id="PS51202"/>
    </source>
</evidence>
<dbReference type="SUPFAM" id="SSF81324">
    <property type="entry name" value="Voltage-gated potassium channels"/>
    <property type="match status" value="1"/>
</dbReference>
<dbReference type="PROSITE" id="PS51202">
    <property type="entry name" value="RCK_C"/>
    <property type="match status" value="1"/>
</dbReference>